<accession>A0A6N2LFW9</accession>
<dbReference type="Gene3D" id="1.20.1050.10">
    <property type="match status" value="1"/>
</dbReference>
<reference evidence="1" key="1">
    <citation type="submission" date="2019-03" db="EMBL/GenBank/DDBJ databases">
        <authorList>
            <person name="Mank J."/>
            <person name="Almeida P."/>
        </authorList>
    </citation>
    <scope>NUCLEOTIDE SEQUENCE</scope>
    <source>
        <strain evidence="1">78183</strain>
    </source>
</reference>
<dbReference type="EMBL" id="CAADRP010001532">
    <property type="protein sequence ID" value="VFU39783.1"/>
    <property type="molecule type" value="Genomic_DNA"/>
</dbReference>
<protein>
    <submittedName>
        <fullName evidence="1">Uncharacterized protein</fullName>
    </submittedName>
</protein>
<sequence length="108" mass="12539">MKFRLCHQYGKHQKVLLHQLENLKLLEEELEGKQFSGGIVDIAFGWLANLLLRMHEFSKLPVIADCWPPHEKLVSKFLLVESELVTRWFESSLFSEKLLGACVDWLAS</sequence>
<evidence type="ECO:0000313" key="1">
    <source>
        <dbReference type="EMBL" id="VFU39783.1"/>
    </source>
</evidence>
<proteinExistence type="predicted"/>
<dbReference type="AlphaFoldDB" id="A0A6N2LFW9"/>
<name>A0A6N2LFW9_SALVM</name>
<organism evidence="1">
    <name type="scientific">Salix viminalis</name>
    <name type="common">Common osier</name>
    <name type="synonym">Basket willow</name>
    <dbReference type="NCBI Taxonomy" id="40686"/>
    <lineage>
        <taxon>Eukaryota</taxon>
        <taxon>Viridiplantae</taxon>
        <taxon>Streptophyta</taxon>
        <taxon>Embryophyta</taxon>
        <taxon>Tracheophyta</taxon>
        <taxon>Spermatophyta</taxon>
        <taxon>Magnoliopsida</taxon>
        <taxon>eudicotyledons</taxon>
        <taxon>Gunneridae</taxon>
        <taxon>Pentapetalae</taxon>
        <taxon>rosids</taxon>
        <taxon>fabids</taxon>
        <taxon>Malpighiales</taxon>
        <taxon>Salicaceae</taxon>
        <taxon>Saliceae</taxon>
        <taxon>Salix</taxon>
    </lineage>
</organism>
<gene>
    <name evidence="1" type="ORF">SVIM_LOCUS223266</name>
</gene>